<evidence type="ECO:0000313" key="6">
    <source>
        <dbReference type="EMBL" id="KAF4338006.1"/>
    </source>
</evidence>
<evidence type="ECO:0000256" key="2">
    <source>
        <dbReference type="ARBA" id="ARBA00023002"/>
    </source>
</evidence>
<keyword evidence="2" id="KW-0560">Oxidoreductase</keyword>
<dbReference type="GO" id="GO:0046394">
    <property type="term" value="P:carboxylic acid biosynthetic process"/>
    <property type="evidence" value="ECO:0007669"/>
    <property type="project" value="UniProtKB-ARBA"/>
</dbReference>
<dbReference type="Pfam" id="PF00171">
    <property type="entry name" value="Aldedh"/>
    <property type="match status" value="2"/>
</dbReference>
<dbReference type="SUPFAM" id="SSF53720">
    <property type="entry name" value="ALDH-like"/>
    <property type="match status" value="1"/>
</dbReference>
<evidence type="ECO:0000259" key="5">
    <source>
        <dbReference type="Pfam" id="PF00171"/>
    </source>
</evidence>
<comment type="caution">
    <text evidence="6">The sequence shown here is derived from an EMBL/GenBank/DDBJ whole genome shotgun (WGS) entry which is preliminary data.</text>
</comment>
<comment type="similarity">
    <text evidence="1">Belongs to the aldehyde dehydrogenase family.</text>
</comment>
<evidence type="ECO:0000313" key="7">
    <source>
        <dbReference type="Proteomes" id="UP000730481"/>
    </source>
</evidence>
<dbReference type="FunFam" id="3.40.605.10:FF:000007">
    <property type="entry name" value="NAD/NADP-dependent betaine aldehyde dehydrogenase"/>
    <property type="match status" value="1"/>
</dbReference>
<feature type="domain" description="Aldehyde dehydrogenase" evidence="5">
    <location>
        <begin position="27"/>
        <end position="358"/>
    </location>
</feature>
<dbReference type="Proteomes" id="UP000730481">
    <property type="component" value="Unassembled WGS sequence"/>
</dbReference>
<keyword evidence="7" id="KW-1185">Reference proteome</keyword>
<dbReference type="InterPro" id="IPR016162">
    <property type="entry name" value="Ald_DH_N"/>
</dbReference>
<dbReference type="InterPro" id="IPR016163">
    <property type="entry name" value="Ald_DH_C"/>
</dbReference>
<dbReference type="Gene3D" id="3.40.605.10">
    <property type="entry name" value="Aldehyde Dehydrogenase, Chain A, domain 1"/>
    <property type="match status" value="1"/>
</dbReference>
<dbReference type="GO" id="GO:0004029">
    <property type="term" value="F:aldehyde dehydrogenase (NAD+) activity"/>
    <property type="evidence" value="ECO:0007669"/>
    <property type="project" value="UniProtKB-EC"/>
</dbReference>
<gene>
    <name evidence="6" type="ORF">FBEOM_8106</name>
</gene>
<sequence length="472" mass="50695">MATINVTGFGGREINVSTGLFINNEFVPAQGNATVQVENPFNGKHLADISAAQPADVEKAVKAAAKAYKHTWRSTLPSARRNLLNRLADLLERDIQDLASLESVDAGLLYRDSSGLFIPQAIETLRYYAGWADKVDGQCLQIPQGMAYSRRVPIGVCAAIVPWNVPLMITIWKLAAALATGNVLIIKTPEDSPLYGQKLGQLIVEAGFPPGVVQILCGLGTIAGSAISAHPDIRKVSFTGSTAVGRQILAASAKTNLKKVSLELGGKGPSIVFEDANFDNALHWASAAITMNNGQICAAGSRIYVQDTIYDRFVKAFSEKTRDIAGGDPLLEDASKGPVINSKQKKRIMDYINKGQAEAFVDVDPHSIVIREEIFGPVACIAKFSTEDEVVRLANDSNYGLASAVFTQDIEKAIRVGDALETGQVTINMWGAVNANAAFGGVKESGFGRDLGKEAIDEWTQTKYVQVMVPKL</sequence>
<comment type="catalytic activity">
    <reaction evidence="4">
        <text>an aldehyde + NAD(+) + H2O = a carboxylate + NADH + 2 H(+)</text>
        <dbReference type="Rhea" id="RHEA:16185"/>
        <dbReference type="ChEBI" id="CHEBI:15377"/>
        <dbReference type="ChEBI" id="CHEBI:15378"/>
        <dbReference type="ChEBI" id="CHEBI:17478"/>
        <dbReference type="ChEBI" id="CHEBI:29067"/>
        <dbReference type="ChEBI" id="CHEBI:57540"/>
        <dbReference type="ChEBI" id="CHEBI:57945"/>
        <dbReference type="EC" id="1.2.1.3"/>
    </reaction>
</comment>
<proteinExistence type="inferred from homology"/>
<name>A0A9P5DUT1_9HYPO</name>
<dbReference type="FunFam" id="3.40.605.10:FF:000026">
    <property type="entry name" value="Aldehyde dehydrogenase, putative"/>
    <property type="match status" value="1"/>
</dbReference>
<evidence type="ECO:0000256" key="3">
    <source>
        <dbReference type="ARBA" id="ARBA00024226"/>
    </source>
</evidence>
<evidence type="ECO:0000256" key="1">
    <source>
        <dbReference type="ARBA" id="ARBA00009986"/>
    </source>
</evidence>
<dbReference type="OrthoDB" id="310895at2759"/>
<dbReference type="AlphaFoldDB" id="A0A9P5DUT1"/>
<evidence type="ECO:0000256" key="4">
    <source>
        <dbReference type="ARBA" id="ARBA00049194"/>
    </source>
</evidence>
<dbReference type="EMBL" id="PVQB02000371">
    <property type="protein sequence ID" value="KAF4338006.1"/>
    <property type="molecule type" value="Genomic_DNA"/>
</dbReference>
<dbReference type="InterPro" id="IPR015590">
    <property type="entry name" value="Aldehyde_DH_dom"/>
</dbReference>
<protein>
    <recommendedName>
        <fullName evidence="3">aldehyde dehydrogenase (NAD(+))</fullName>
        <ecNumber evidence="3">1.2.1.3</ecNumber>
    </recommendedName>
</protein>
<reference evidence="6" key="1">
    <citation type="journal article" date="2017" name="Mycologia">
        <title>Fusarium algeriense, sp. nov., a novel toxigenic crown rot pathogen of durum wheat from Algeria is nested in the Fusarium burgessii species complex.</title>
        <authorList>
            <person name="Laraba I."/>
            <person name="Keddad A."/>
            <person name="Boureghda H."/>
            <person name="Abdallah N."/>
            <person name="Vaughan M.M."/>
            <person name="Proctor R.H."/>
            <person name="Busman M."/>
            <person name="O'Donnell K."/>
        </authorList>
    </citation>
    <scope>NUCLEOTIDE SEQUENCE</scope>
    <source>
        <strain evidence="6">NRRL 25174</strain>
    </source>
</reference>
<dbReference type="PANTHER" id="PTHR11699">
    <property type="entry name" value="ALDEHYDE DEHYDROGENASE-RELATED"/>
    <property type="match status" value="1"/>
</dbReference>
<dbReference type="Gene3D" id="3.40.309.10">
    <property type="entry name" value="Aldehyde Dehydrogenase, Chain A, domain 2"/>
    <property type="match status" value="1"/>
</dbReference>
<reference evidence="6" key="2">
    <citation type="submission" date="2020-02" db="EMBL/GenBank/DDBJ databases">
        <title>Identification and distribution of gene clusters putatively required for synthesis of sphingolipid metabolism inhibitors in phylogenetically diverse species of the filamentous fungus Fusarium.</title>
        <authorList>
            <person name="Kim H.-S."/>
            <person name="Busman M."/>
            <person name="Brown D.W."/>
            <person name="Divon H."/>
            <person name="Uhlig S."/>
            <person name="Proctor R.H."/>
        </authorList>
    </citation>
    <scope>NUCLEOTIDE SEQUENCE</scope>
    <source>
        <strain evidence="6">NRRL 25174</strain>
    </source>
</reference>
<organism evidence="6 7">
    <name type="scientific">Fusarium beomiforme</name>
    <dbReference type="NCBI Taxonomy" id="44412"/>
    <lineage>
        <taxon>Eukaryota</taxon>
        <taxon>Fungi</taxon>
        <taxon>Dikarya</taxon>
        <taxon>Ascomycota</taxon>
        <taxon>Pezizomycotina</taxon>
        <taxon>Sordariomycetes</taxon>
        <taxon>Hypocreomycetidae</taxon>
        <taxon>Hypocreales</taxon>
        <taxon>Nectriaceae</taxon>
        <taxon>Fusarium</taxon>
        <taxon>Fusarium burgessii species complex</taxon>
    </lineage>
</organism>
<accession>A0A9P5DUT1</accession>
<feature type="domain" description="Aldehyde dehydrogenase" evidence="5">
    <location>
        <begin position="360"/>
        <end position="465"/>
    </location>
</feature>
<dbReference type="EC" id="1.2.1.3" evidence="3"/>
<dbReference type="InterPro" id="IPR016161">
    <property type="entry name" value="Ald_DH/histidinol_DH"/>
</dbReference>